<dbReference type="Proteomes" id="UP001151760">
    <property type="component" value="Unassembled WGS sequence"/>
</dbReference>
<accession>A0ABQ5H642</accession>
<sequence>MYTFFPMMVANLHLGSFNDANRREMKQESRKTWYNHGLVYNVVENLEEYGLEPVKVPCLEYAVDRTKDRYTARGAGAAVIGEHRPEVRPHSNELHSTQASTETHELLQRTRMFAVQAQEEWGTTVQDLALNVDNVCQTDDDDAYDSDDDRLPRTHYVMANLSSCKIQCMDEAVRLMIWTSYHEYRPMITFRMLFVEHHEEHGKRNDVTPSYVVLLATNNPLCLHRARQVQPALYSGHVIVTPNHAPAVVRDGEETLELTEISRKKMHDKMKANECVDNKVNITPPNYSKENFLATFTPQKQLTPEQIFWSQDIVKMKAEALKEQNTRPIKALTVQLFSKFEKTCKKRITPTGITEGERGFEQTKTCYLTEVIPFFKTLQEHFEGIQKALTKEVKEMSDAFDELEAELDQSIVDRKHDEIERKNLLIEHDNIIEMFVERSFYVHSKL</sequence>
<proteinExistence type="predicted"/>
<reference evidence="2" key="1">
    <citation type="journal article" date="2022" name="Int. J. Mol. Sci.">
        <title>Draft Genome of Tanacetum Coccineum: Genomic Comparison of Closely Related Tanacetum-Family Plants.</title>
        <authorList>
            <person name="Yamashiro T."/>
            <person name="Shiraishi A."/>
            <person name="Nakayama K."/>
            <person name="Satake H."/>
        </authorList>
    </citation>
    <scope>NUCLEOTIDE SEQUENCE</scope>
</reference>
<comment type="caution">
    <text evidence="2">The sequence shown here is derived from an EMBL/GenBank/DDBJ whole genome shotgun (WGS) entry which is preliminary data.</text>
</comment>
<evidence type="ECO:0000256" key="1">
    <source>
        <dbReference type="SAM" id="Coils"/>
    </source>
</evidence>
<keyword evidence="1" id="KW-0175">Coiled coil</keyword>
<keyword evidence="3" id="KW-1185">Reference proteome</keyword>
<gene>
    <name evidence="2" type="ORF">Tco_1057608</name>
</gene>
<name>A0ABQ5H642_9ASTR</name>
<evidence type="ECO:0000313" key="3">
    <source>
        <dbReference type="Proteomes" id="UP001151760"/>
    </source>
</evidence>
<organism evidence="2 3">
    <name type="scientific">Tanacetum coccineum</name>
    <dbReference type="NCBI Taxonomy" id="301880"/>
    <lineage>
        <taxon>Eukaryota</taxon>
        <taxon>Viridiplantae</taxon>
        <taxon>Streptophyta</taxon>
        <taxon>Embryophyta</taxon>
        <taxon>Tracheophyta</taxon>
        <taxon>Spermatophyta</taxon>
        <taxon>Magnoliopsida</taxon>
        <taxon>eudicotyledons</taxon>
        <taxon>Gunneridae</taxon>
        <taxon>Pentapetalae</taxon>
        <taxon>asterids</taxon>
        <taxon>campanulids</taxon>
        <taxon>Asterales</taxon>
        <taxon>Asteraceae</taxon>
        <taxon>Asteroideae</taxon>
        <taxon>Anthemideae</taxon>
        <taxon>Anthemidinae</taxon>
        <taxon>Tanacetum</taxon>
    </lineage>
</organism>
<dbReference type="EMBL" id="BQNB010019247">
    <property type="protein sequence ID" value="GJT83266.1"/>
    <property type="molecule type" value="Genomic_DNA"/>
</dbReference>
<reference evidence="2" key="2">
    <citation type="submission" date="2022-01" db="EMBL/GenBank/DDBJ databases">
        <authorList>
            <person name="Yamashiro T."/>
            <person name="Shiraishi A."/>
            <person name="Satake H."/>
            <person name="Nakayama K."/>
        </authorList>
    </citation>
    <scope>NUCLEOTIDE SEQUENCE</scope>
</reference>
<evidence type="ECO:0000313" key="2">
    <source>
        <dbReference type="EMBL" id="GJT83266.1"/>
    </source>
</evidence>
<protein>
    <submittedName>
        <fullName evidence="2">Uncharacterized protein</fullName>
    </submittedName>
</protein>
<feature type="coiled-coil region" evidence="1">
    <location>
        <begin position="386"/>
        <end position="413"/>
    </location>
</feature>